<keyword evidence="4" id="KW-1185">Reference proteome</keyword>
<dbReference type="Proteomes" id="UP000289726">
    <property type="component" value="Chromosome"/>
</dbReference>
<evidence type="ECO:0000256" key="1">
    <source>
        <dbReference type="RuleBase" id="RU003651"/>
    </source>
</evidence>
<reference evidence="3 4" key="1">
    <citation type="submission" date="2019-02" db="EMBL/GenBank/DDBJ databases">
        <title>Draft Genome Sequence of Maize Bushy Stunt-like Phytoplasma group 16SrI-B (Aster yellows) in South Africa.</title>
        <authorList>
            <person name="Coetzee B."/>
            <person name="Douglas-Smit N."/>
            <person name="Maree H.J."/>
            <person name="Burger J.T."/>
            <person name="Kruger K."/>
            <person name="Pietersen G."/>
        </authorList>
    </citation>
    <scope>NUCLEOTIDE SEQUENCE [LARGE SCALE GENOMIC DNA]</scope>
    <source>
        <strain evidence="3 4">De Villa</strain>
    </source>
</reference>
<dbReference type="FunFam" id="3.40.50.300:FF:002568">
    <property type="entry name" value="Cell division protein (FtsH)"/>
    <property type="match status" value="1"/>
</dbReference>
<accession>A0A4V0Z8X4</accession>
<dbReference type="Gene3D" id="3.40.50.300">
    <property type="entry name" value="P-loop containing nucleotide triphosphate hydrolases"/>
    <property type="match status" value="1"/>
</dbReference>
<dbReference type="SUPFAM" id="SSF52540">
    <property type="entry name" value="P-loop containing nucleoside triphosphate hydrolases"/>
    <property type="match status" value="1"/>
</dbReference>
<dbReference type="AlphaFoldDB" id="A0A4V0Z8X4"/>
<dbReference type="GO" id="GO:0016887">
    <property type="term" value="F:ATP hydrolysis activity"/>
    <property type="evidence" value="ECO:0007669"/>
    <property type="project" value="InterPro"/>
</dbReference>
<organism evidence="3 4">
    <name type="scientific">'Catharanthus roseus' aster yellows phytoplasma</name>
    <dbReference type="NCBI Taxonomy" id="1193712"/>
    <lineage>
        <taxon>Bacteria</taxon>
        <taxon>Bacillati</taxon>
        <taxon>Mycoplasmatota</taxon>
        <taxon>Mollicutes</taxon>
        <taxon>Acholeplasmatales</taxon>
        <taxon>Acholeplasmataceae</taxon>
        <taxon>Candidatus Phytoplasma</taxon>
        <taxon>16SrI (Aster yellows group)</taxon>
    </lineage>
</organism>
<name>A0A4V0Z8X4_9MOLU</name>
<feature type="domain" description="AAA+ ATPase" evidence="2">
    <location>
        <begin position="1"/>
        <end position="140"/>
    </location>
</feature>
<dbReference type="RefSeq" id="WP_130427513.1">
    <property type="nucleotide sequence ID" value="NZ_CP035949.1"/>
</dbReference>
<keyword evidence="1" id="KW-0067">ATP-binding</keyword>
<dbReference type="InterPro" id="IPR003960">
    <property type="entry name" value="ATPase_AAA_CS"/>
</dbReference>
<dbReference type="InterPro" id="IPR003959">
    <property type="entry name" value="ATPase_AAA_core"/>
</dbReference>
<dbReference type="InterPro" id="IPR027417">
    <property type="entry name" value="P-loop_NTPase"/>
</dbReference>
<dbReference type="InterPro" id="IPR003593">
    <property type="entry name" value="AAA+_ATPase"/>
</dbReference>
<dbReference type="GO" id="GO:0006508">
    <property type="term" value="P:proteolysis"/>
    <property type="evidence" value="ECO:0007669"/>
    <property type="project" value="TreeGrafter"/>
</dbReference>
<evidence type="ECO:0000313" key="4">
    <source>
        <dbReference type="Proteomes" id="UP000289726"/>
    </source>
</evidence>
<dbReference type="PANTHER" id="PTHR23076:SF97">
    <property type="entry name" value="ATP-DEPENDENT ZINC METALLOPROTEASE YME1L1"/>
    <property type="match status" value="1"/>
</dbReference>
<evidence type="ECO:0000313" key="3">
    <source>
        <dbReference type="EMBL" id="QBF23776.1"/>
    </source>
</evidence>
<dbReference type="SMART" id="SM00382">
    <property type="entry name" value="AAA"/>
    <property type="match status" value="1"/>
</dbReference>
<comment type="similarity">
    <text evidence="1">Belongs to the AAA ATPase family.</text>
</comment>
<protein>
    <submittedName>
        <fullName evidence="3">AAA family ATPase</fullName>
    </submittedName>
</protein>
<evidence type="ECO:0000259" key="2">
    <source>
        <dbReference type="SMART" id="SM00382"/>
    </source>
</evidence>
<dbReference type="EMBL" id="CP035949">
    <property type="protein sequence ID" value="QBF23776.1"/>
    <property type="molecule type" value="Genomic_DNA"/>
</dbReference>
<dbReference type="Gene3D" id="1.10.8.60">
    <property type="match status" value="1"/>
</dbReference>
<keyword evidence="1" id="KW-0547">Nucleotide-binding</keyword>
<dbReference type="PROSITE" id="PS00674">
    <property type="entry name" value="AAA"/>
    <property type="match status" value="1"/>
</dbReference>
<dbReference type="Pfam" id="PF00004">
    <property type="entry name" value="AAA"/>
    <property type="match status" value="1"/>
</dbReference>
<sequence>MPKGVIFEVTPGTGKTLLAKALAGEAGVPFYVVAGSEFVQMYVGVGAARVRKLFEEAREASPCIIFIDEIDVLGGKRSEGDFGGNSEKDQTLNQLLTEMDGFHQTKGIVVIAATNRIDIIDDALLRPGRFDRKVTVGLPDLEAREAILKYIPKRKK</sequence>
<dbReference type="GO" id="GO:0004176">
    <property type="term" value="F:ATP-dependent peptidase activity"/>
    <property type="evidence" value="ECO:0007669"/>
    <property type="project" value="TreeGrafter"/>
</dbReference>
<gene>
    <name evidence="3" type="ORF">EXT02_00895</name>
</gene>
<dbReference type="PANTHER" id="PTHR23076">
    <property type="entry name" value="METALLOPROTEASE M41 FTSH"/>
    <property type="match status" value="1"/>
</dbReference>
<dbReference type="GO" id="GO:0005524">
    <property type="term" value="F:ATP binding"/>
    <property type="evidence" value="ECO:0007669"/>
    <property type="project" value="UniProtKB-KW"/>
</dbReference>
<proteinExistence type="inferred from homology"/>